<organism evidence="3 4">
    <name type="scientific">Entamoeba histolytica</name>
    <dbReference type="NCBI Taxonomy" id="5759"/>
    <lineage>
        <taxon>Eukaryota</taxon>
        <taxon>Amoebozoa</taxon>
        <taxon>Evosea</taxon>
        <taxon>Archamoebae</taxon>
        <taxon>Mastigamoebida</taxon>
        <taxon>Entamoebidae</taxon>
        <taxon>Entamoeba</taxon>
    </lineage>
</organism>
<protein>
    <submittedName>
        <fullName evidence="3">Dual specificity protein phosphatase putative</fullName>
    </submittedName>
</protein>
<comment type="caution">
    <text evidence="3">The sequence shown here is derived from an EMBL/GenBank/DDBJ whole genome shotgun (WGS) entry which is preliminary data.</text>
</comment>
<dbReference type="OMA" id="AHDLEIM"/>
<dbReference type="FunFam" id="3.90.190.10:FF:000199">
    <property type="entry name" value="Dual specificity protein phosphatase, putative"/>
    <property type="match status" value="1"/>
</dbReference>
<evidence type="ECO:0000259" key="2">
    <source>
        <dbReference type="PROSITE" id="PS50056"/>
    </source>
</evidence>
<feature type="domain" description="Tyrosine-protein phosphatase" evidence="1">
    <location>
        <begin position="53"/>
        <end position="196"/>
    </location>
</feature>
<dbReference type="SMART" id="SM00195">
    <property type="entry name" value="DSPc"/>
    <property type="match status" value="1"/>
</dbReference>
<gene>
    <name evidence="3" type="ORF">CL6EHI_110140</name>
</gene>
<reference evidence="3 4" key="1">
    <citation type="submission" date="2016-05" db="EMBL/GenBank/DDBJ databases">
        <title>First whole genome sequencing of Entamoeba histolytica HM1:IMSS-clone-6.</title>
        <authorList>
            <person name="Mukherjee Avik.K."/>
            <person name="Izumyama S."/>
            <person name="Nakada-Tsukui K."/>
            <person name="Nozaki T."/>
        </authorList>
    </citation>
    <scope>NUCLEOTIDE SEQUENCE [LARGE SCALE GENOMIC DNA]</scope>
    <source>
        <strain evidence="3 4">HM1:IMSS clone 6</strain>
    </source>
</reference>
<dbReference type="VEuPathDB" id="AmoebaDB:EHI8A_001820"/>
<dbReference type="CDD" id="cd14498">
    <property type="entry name" value="DSP"/>
    <property type="match status" value="1"/>
</dbReference>
<dbReference type="VEuPathDB" id="AmoebaDB:EHI7A_004170"/>
<dbReference type="SMART" id="SM00404">
    <property type="entry name" value="PTPc_motif"/>
    <property type="match status" value="1"/>
</dbReference>
<dbReference type="PROSITE" id="PS50054">
    <property type="entry name" value="TYR_PHOSPHATASE_DUAL"/>
    <property type="match status" value="1"/>
</dbReference>
<evidence type="ECO:0000313" key="3">
    <source>
        <dbReference type="EMBL" id="GAT92140.1"/>
    </source>
</evidence>
<feature type="domain" description="Tyrosine specific protein phosphatases" evidence="2">
    <location>
        <begin position="120"/>
        <end position="177"/>
    </location>
</feature>
<dbReference type="GO" id="GO:0005737">
    <property type="term" value="C:cytoplasm"/>
    <property type="evidence" value="ECO:0007669"/>
    <property type="project" value="TreeGrafter"/>
</dbReference>
<dbReference type="InterPro" id="IPR000387">
    <property type="entry name" value="Tyr_Pase_dom"/>
</dbReference>
<dbReference type="InterPro" id="IPR020422">
    <property type="entry name" value="TYR_PHOSPHATASE_DUAL_dom"/>
</dbReference>
<dbReference type="Proteomes" id="UP000078387">
    <property type="component" value="Unassembled WGS sequence"/>
</dbReference>
<dbReference type="PANTHER" id="PTHR46377:SF1">
    <property type="entry name" value="DUAL SPECIFICITY PROTEIN PHOSPHATASE 19"/>
    <property type="match status" value="1"/>
</dbReference>
<dbReference type="InterPro" id="IPR000340">
    <property type="entry name" value="Dual-sp_phosphatase_cat-dom"/>
</dbReference>
<dbReference type="InterPro" id="IPR003595">
    <property type="entry name" value="Tyr_Pase_cat"/>
</dbReference>
<accession>A0A5K1VAB5</accession>
<dbReference type="AlphaFoldDB" id="A0A5K1VAB5"/>
<evidence type="ECO:0000313" key="4">
    <source>
        <dbReference type="Proteomes" id="UP000078387"/>
    </source>
</evidence>
<dbReference type="Pfam" id="PF00782">
    <property type="entry name" value="DSPc"/>
    <property type="match status" value="1"/>
</dbReference>
<dbReference type="SUPFAM" id="SSF52799">
    <property type="entry name" value="(Phosphotyrosine protein) phosphatases II"/>
    <property type="match status" value="1"/>
</dbReference>
<sequence>MDNDSLKQQRNCLKSTQTKVTAIDGKIHFEKSGEIIGSSQQQTFGFVVDNSPDIVANEIISNLYLGSQDCVTNKMYLHSLGIKHILCVAPLIPSLFPNEFDYKNIELLDLPSFNIKPLMNECIDYIDLCLNQEEAVICHCNAGVSRSATVVIAYLILKKKMSFTEAYNLVKQKRPSIKPNDGFLLYLKMLNQQNLIQKA</sequence>
<dbReference type="VEuPathDB" id="AmoebaDB:EHI_110140"/>
<dbReference type="EMBL" id="BDEQ01000001">
    <property type="protein sequence ID" value="GAT92140.1"/>
    <property type="molecule type" value="Genomic_DNA"/>
</dbReference>
<dbReference type="VEuPathDB" id="AmoebaDB:KM1_014920"/>
<dbReference type="VEuPathDB" id="AmoebaDB:EHI5A_013740"/>
<proteinExistence type="predicted"/>
<name>A0A5K1VAB5_ENTHI</name>
<dbReference type="InterPro" id="IPR029021">
    <property type="entry name" value="Prot-tyrosine_phosphatase-like"/>
</dbReference>
<dbReference type="PROSITE" id="PS50056">
    <property type="entry name" value="TYR_PHOSPHATASE_2"/>
    <property type="match status" value="1"/>
</dbReference>
<evidence type="ECO:0000259" key="1">
    <source>
        <dbReference type="PROSITE" id="PS50054"/>
    </source>
</evidence>
<dbReference type="GO" id="GO:0008579">
    <property type="term" value="F:JUN kinase phosphatase activity"/>
    <property type="evidence" value="ECO:0007669"/>
    <property type="project" value="TreeGrafter"/>
</dbReference>
<dbReference type="Gene3D" id="3.90.190.10">
    <property type="entry name" value="Protein tyrosine phosphatase superfamily"/>
    <property type="match status" value="1"/>
</dbReference>
<dbReference type="PANTHER" id="PTHR46377">
    <property type="entry name" value="DUAL SPECIFICITY PROTEIN PHOSPHATASE 19"/>
    <property type="match status" value="1"/>
</dbReference>